<reference evidence="1 2" key="1">
    <citation type="journal article" date="2017" name="Int. J. Syst. Evol. Microbiol.">
        <title>Rhodosalinus sediminis gen. nov., sp. nov., isolated from marine saltern.</title>
        <authorList>
            <person name="Guo L.Y."/>
            <person name="Ling S.K."/>
            <person name="Li C.M."/>
            <person name="Chen G.J."/>
            <person name="Du Z.J."/>
        </authorList>
    </citation>
    <scope>NUCLEOTIDE SEQUENCE [LARGE SCALE GENOMIC DNA]</scope>
    <source>
        <strain evidence="1 2">WDN1C137</strain>
    </source>
</reference>
<dbReference type="AlphaFoldDB" id="A0A3D9BVU6"/>
<dbReference type="EMBL" id="QOHR01000006">
    <property type="protein sequence ID" value="REC57608.1"/>
    <property type="molecule type" value="Genomic_DNA"/>
</dbReference>
<name>A0A3D9BVU6_9RHOB</name>
<sequence>MLPMQWFLRMYRWARHPPSKAMRWTVGIVIVAALAIAGLEALFGTPAWMELAPRPRGLPVVR</sequence>
<evidence type="ECO:0000313" key="1">
    <source>
        <dbReference type="EMBL" id="REC57608.1"/>
    </source>
</evidence>
<accession>A0A3D9BVU6</accession>
<keyword evidence="2" id="KW-1185">Reference proteome</keyword>
<comment type="caution">
    <text evidence="1">The sequence shown here is derived from an EMBL/GenBank/DDBJ whole genome shotgun (WGS) entry which is preliminary data.</text>
</comment>
<gene>
    <name evidence="1" type="ORF">DRV84_07075</name>
</gene>
<dbReference type="RefSeq" id="WP_115979188.1">
    <property type="nucleotide sequence ID" value="NZ_CAJXNW010000016.1"/>
</dbReference>
<proteinExistence type="predicted"/>
<evidence type="ECO:0000313" key="2">
    <source>
        <dbReference type="Proteomes" id="UP000257131"/>
    </source>
</evidence>
<protein>
    <submittedName>
        <fullName evidence="1">Uncharacterized protein</fullName>
    </submittedName>
</protein>
<organism evidence="1 2">
    <name type="scientific">Rhodosalinus sediminis</name>
    <dbReference type="NCBI Taxonomy" id="1940533"/>
    <lineage>
        <taxon>Bacteria</taxon>
        <taxon>Pseudomonadati</taxon>
        <taxon>Pseudomonadota</taxon>
        <taxon>Alphaproteobacteria</taxon>
        <taxon>Rhodobacterales</taxon>
        <taxon>Paracoccaceae</taxon>
        <taxon>Rhodosalinus</taxon>
    </lineage>
</organism>
<dbReference type="Proteomes" id="UP000257131">
    <property type="component" value="Unassembled WGS sequence"/>
</dbReference>